<evidence type="ECO:0000256" key="19">
    <source>
        <dbReference type="SAM" id="MobiDB-lite"/>
    </source>
</evidence>
<dbReference type="EC" id="2.7.11.1" evidence="2"/>
<feature type="chain" id="PRO_5044276351" description="non-specific serine/threonine protein kinase" evidence="20">
    <location>
        <begin position="25"/>
        <end position="637"/>
    </location>
</feature>
<evidence type="ECO:0000256" key="16">
    <source>
        <dbReference type="ARBA" id="ARBA00047899"/>
    </source>
</evidence>
<evidence type="ECO:0000256" key="10">
    <source>
        <dbReference type="ARBA" id="ARBA00022840"/>
    </source>
</evidence>
<dbReference type="GO" id="GO:0005524">
    <property type="term" value="F:ATP binding"/>
    <property type="evidence" value="ECO:0007669"/>
    <property type="project" value="UniProtKB-UniRule"/>
</dbReference>
<evidence type="ECO:0000256" key="9">
    <source>
        <dbReference type="ARBA" id="ARBA00022777"/>
    </source>
</evidence>
<keyword evidence="9 23" id="KW-0418">Kinase</keyword>
<keyword evidence="6" id="KW-0812">Transmembrane</keyword>
<dbReference type="PROSITE" id="PS00107">
    <property type="entry name" value="PROTEIN_KINASE_ATP"/>
    <property type="match status" value="1"/>
</dbReference>
<feature type="binding site" evidence="18">
    <location>
        <position position="340"/>
    </location>
    <ligand>
        <name>ATP</name>
        <dbReference type="ChEBI" id="CHEBI:30616"/>
    </ligand>
</feature>
<gene>
    <name evidence="23" type="primary">LOC18599381</name>
</gene>
<dbReference type="GO" id="GO:0004674">
    <property type="term" value="F:protein serine/threonine kinase activity"/>
    <property type="evidence" value="ECO:0007669"/>
    <property type="project" value="UniProtKB-KW"/>
</dbReference>
<dbReference type="SUPFAM" id="SSF56112">
    <property type="entry name" value="Protein kinase-like (PK-like)"/>
    <property type="match status" value="1"/>
</dbReference>
<name>A0AB32WDJ8_THECC</name>
<keyword evidence="15" id="KW-0325">Glycoprotein</keyword>
<evidence type="ECO:0000256" key="5">
    <source>
        <dbReference type="ARBA" id="ARBA00022679"/>
    </source>
</evidence>
<dbReference type="Pfam" id="PF00069">
    <property type="entry name" value="Pkinase"/>
    <property type="match status" value="1"/>
</dbReference>
<evidence type="ECO:0000256" key="15">
    <source>
        <dbReference type="ARBA" id="ARBA00023180"/>
    </source>
</evidence>
<dbReference type="Gene3D" id="3.30.200.20">
    <property type="entry name" value="Phosphorylase Kinase, domain 1"/>
    <property type="match status" value="1"/>
</dbReference>
<keyword evidence="3" id="KW-0723">Serine/threonine-protein kinase</keyword>
<dbReference type="PROSITE" id="PS00108">
    <property type="entry name" value="PROTEIN_KINASE_ST"/>
    <property type="match status" value="1"/>
</dbReference>
<evidence type="ECO:0000256" key="20">
    <source>
        <dbReference type="SAM" id="SignalP"/>
    </source>
</evidence>
<dbReference type="KEGG" id="tcc:18599381"/>
<evidence type="ECO:0000256" key="14">
    <source>
        <dbReference type="ARBA" id="ARBA00023170"/>
    </source>
</evidence>
<evidence type="ECO:0000313" key="22">
    <source>
        <dbReference type="Proteomes" id="UP000694886"/>
    </source>
</evidence>
<keyword evidence="11" id="KW-1133">Transmembrane helix</keyword>
<dbReference type="FunFam" id="3.30.200.20:FF:000059">
    <property type="entry name" value="S-receptor-like serine/threonine-protein kinase"/>
    <property type="match status" value="1"/>
</dbReference>
<evidence type="ECO:0000256" key="18">
    <source>
        <dbReference type="PROSITE-ProRule" id="PRU10141"/>
    </source>
</evidence>
<dbReference type="Proteomes" id="UP000694886">
    <property type="component" value="Chromosome 5"/>
</dbReference>
<evidence type="ECO:0000256" key="12">
    <source>
        <dbReference type="ARBA" id="ARBA00023136"/>
    </source>
</evidence>
<evidence type="ECO:0000256" key="17">
    <source>
        <dbReference type="ARBA" id="ARBA00048679"/>
    </source>
</evidence>
<sequence length="637" mass="72410">MACSIGEMVPLFCFFYLLITSTASKEINQECRELRCSRHGPSVRFPFQLKGIHPDHCAYRTGFDLSCTTKNETVLELPVSVKLFVSKIDYQSQMLHLYDPTLTLLKRLQFLNLSDSPFSFVFRYSFSEGGRGIGYLPFQDYSLFNCSRTFHRWEYPVFPSQAGHQIVALDSSNSIDKSPSLFSCTKMYNVYSVPLDILYENHDIQFRWSSPKLECGSCKEEGKICGWKKNASEPQTLCFPKHRDRGASTGQVVTGVVLGSCLLAIIVMALYEAYISDKLDRENQIRIKRFMEDYKALKPTRYSYADIKRITNQFKEELGQGSYGTVFKGKLSNEILVAVKVLNETKGNGEEFINEVGTIGKIHHINVVRLVGFCADGFRRALVYEFLPNGSLQKFIASADSKTLFLGWEKLQGIALGVAKGLEYLHRGCDQRILHFDIKPHNILLDHNFNPKICDFGLSKMCSKDQSAVSMTTARGTIGYIAPEVFSRNFGNVSYKSDVYSFGMLLLEMVGGKKNIDGKDDNAVEAYYPDWIHNLLEDGEDLRIPIEGEESSKIAKKLATVGLWCIQWHPVDRPSMEVVVQMLEGKEDHLKIPPNSFDFTGTRPNASIPERRRRQQELDVISEVHQEMEEINDLQEE</sequence>
<keyword evidence="7 20" id="KW-0732">Signal</keyword>
<dbReference type="Gene3D" id="1.10.510.10">
    <property type="entry name" value="Transferase(Phosphotransferase) domain 1"/>
    <property type="match status" value="1"/>
</dbReference>
<comment type="catalytic activity">
    <reaction evidence="17">
        <text>L-seryl-[protein] + ATP = O-phospho-L-seryl-[protein] + ADP + H(+)</text>
        <dbReference type="Rhea" id="RHEA:17989"/>
        <dbReference type="Rhea" id="RHEA-COMP:9863"/>
        <dbReference type="Rhea" id="RHEA-COMP:11604"/>
        <dbReference type="ChEBI" id="CHEBI:15378"/>
        <dbReference type="ChEBI" id="CHEBI:29999"/>
        <dbReference type="ChEBI" id="CHEBI:30616"/>
        <dbReference type="ChEBI" id="CHEBI:83421"/>
        <dbReference type="ChEBI" id="CHEBI:456216"/>
        <dbReference type="EC" id="2.7.11.1"/>
    </reaction>
</comment>
<keyword evidence="10 18" id="KW-0067">ATP-binding</keyword>
<evidence type="ECO:0000259" key="21">
    <source>
        <dbReference type="PROSITE" id="PS50011"/>
    </source>
</evidence>
<dbReference type="AlphaFoldDB" id="A0AB32WDJ8"/>
<dbReference type="Pfam" id="PF13947">
    <property type="entry name" value="GUB_WAK_bind"/>
    <property type="match status" value="1"/>
</dbReference>
<comment type="subcellular location">
    <subcellularLocation>
        <location evidence="1">Membrane</location>
        <topology evidence="1">Single-pass type I membrane protein</topology>
    </subcellularLocation>
</comment>
<evidence type="ECO:0000256" key="6">
    <source>
        <dbReference type="ARBA" id="ARBA00022692"/>
    </source>
</evidence>
<evidence type="ECO:0000256" key="13">
    <source>
        <dbReference type="ARBA" id="ARBA00023157"/>
    </source>
</evidence>
<dbReference type="InterPro" id="IPR011009">
    <property type="entry name" value="Kinase-like_dom_sf"/>
</dbReference>
<dbReference type="SMART" id="SM00220">
    <property type="entry name" value="S_TKc"/>
    <property type="match status" value="1"/>
</dbReference>
<dbReference type="InterPro" id="IPR008271">
    <property type="entry name" value="Ser/Thr_kinase_AS"/>
</dbReference>
<evidence type="ECO:0000256" key="3">
    <source>
        <dbReference type="ARBA" id="ARBA00022527"/>
    </source>
</evidence>
<evidence type="ECO:0000256" key="7">
    <source>
        <dbReference type="ARBA" id="ARBA00022729"/>
    </source>
</evidence>
<keyword evidence="4" id="KW-0245">EGF-like domain</keyword>
<feature type="domain" description="Protein kinase" evidence="21">
    <location>
        <begin position="312"/>
        <end position="592"/>
    </location>
</feature>
<proteinExistence type="predicted"/>
<feature type="signal peptide" evidence="20">
    <location>
        <begin position="1"/>
        <end position="24"/>
    </location>
</feature>
<keyword evidence="5" id="KW-0808">Transferase</keyword>
<protein>
    <recommendedName>
        <fullName evidence="2">non-specific serine/threonine protein kinase</fullName>
        <ecNumber evidence="2">2.7.11.1</ecNumber>
    </recommendedName>
</protein>
<organism evidence="22 23">
    <name type="scientific">Theobroma cacao</name>
    <name type="common">Cacao</name>
    <name type="synonym">Cocoa</name>
    <dbReference type="NCBI Taxonomy" id="3641"/>
    <lineage>
        <taxon>Eukaryota</taxon>
        <taxon>Viridiplantae</taxon>
        <taxon>Streptophyta</taxon>
        <taxon>Embryophyta</taxon>
        <taxon>Tracheophyta</taxon>
        <taxon>Spermatophyta</taxon>
        <taxon>Magnoliopsida</taxon>
        <taxon>eudicotyledons</taxon>
        <taxon>Gunneridae</taxon>
        <taxon>Pentapetalae</taxon>
        <taxon>rosids</taxon>
        <taxon>malvids</taxon>
        <taxon>Malvales</taxon>
        <taxon>Malvaceae</taxon>
        <taxon>Byttnerioideae</taxon>
        <taxon>Theobroma</taxon>
    </lineage>
</organism>
<dbReference type="InterPro" id="IPR017441">
    <property type="entry name" value="Protein_kinase_ATP_BS"/>
</dbReference>
<dbReference type="GO" id="GO:0030247">
    <property type="term" value="F:polysaccharide binding"/>
    <property type="evidence" value="ECO:0007669"/>
    <property type="project" value="InterPro"/>
</dbReference>
<dbReference type="InterPro" id="IPR025287">
    <property type="entry name" value="WAK_GUB"/>
</dbReference>
<evidence type="ECO:0000313" key="23">
    <source>
        <dbReference type="RefSeq" id="XP_017976123.1"/>
    </source>
</evidence>
<dbReference type="InterPro" id="IPR000719">
    <property type="entry name" value="Prot_kinase_dom"/>
</dbReference>
<comment type="catalytic activity">
    <reaction evidence="16">
        <text>L-threonyl-[protein] + ATP = O-phospho-L-threonyl-[protein] + ADP + H(+)</text>
        <dbReference type="Rhea" id="RHEA:46608"/>
        <dbReference type="Rhea" id="RHEA-COMP:11060"/>
        <dbReference type="Rhea" id="RHEA-COMP:11605"/>
        <dbReference type="ChEBI" id="CHEBI:15378"/>
        <dbReference type="ChEBI" id="CHEBI:30013"/>
        <dbReference type="ChEBI" id="CHEBI:30616"/>
        <dbReference type="ChEBI" id="CHEBI:61977"/>
        <dbReference type="ChEBI" id="CHEBI:456216"/>
        <dbReference type="EC" id="2.7.11.1"/>
    </reaction>
</comment>
<evidence type="ECO:0000256" key="11">
    <source>
        <dbReference type="ARBA" id="ARBA00022989"/>
    </source>
</evidence>
<keyword evidence="13" id="KW-1015">Disulfide bond</keyword>
<dbReference type="PROSITE" id="PS50011">
    <property type="entry name" value="PROTEIN_KINASE_DOM"/>
    <property type="match status" value="1"/>
</dbReference>
<reference evidence="23" key="2">
    <citation type="submission" date="2025-08" db="UniProtKB">
        <authorList>
            <consortium name="RefSeq"/>
        </authorList>
    </citation>
    <scope>IDENTIFICATION</scope>
</reference>
<dbReference type="GeneID" id="18599381"/>
<accession>A0AB32WDJ8</accession>
<keyword evidence="8 18" id="KW-0547">Nucleotide-binding</keyword>
<evidence type="ECO:0000256" key="2">
    <source>
        <dbReference type="ARBA" id="ARBA00012513"/>
    </source>
</evidence>
<dbReference type="RefSeq" id="XP_017976123.1">
    <property type="nucleotide sequence ID" value="XM_018120634.1"/>
</dbReference>
<keyword evidence="14" id="KW-0675">Receptor</keyword>
<dbReference type="FunFam" id="1.10.510.10:FF:000590">
    <property type="entry name" value="PR5-like receptor kinase"/>
    <property type="match status" value="1"/>
</dbReference>
<evidence type="ECO:0000256" key="1">
    <source>
        <dbReference type="ARBA" id="ARBA00004479"/>
    </source>
</evidence>
<dbReference type="InterPro" id="IPR045874">
    <property type="entry name" value="LRK10/LRL21-25-like"/>
</dbReference>
<reference evidence="22" key="1">
    <citation type="journal article" date="1997" name="Nucleic Acids Res.">
        <title>tRNAscan-SE: a program for improved detection of transfer RNA genes in genomic sequence.</title>
        <authorList>
            <person name="Lowe T.M."/>
            <person name="Eddy S.R."/>
        </authorList>
    </citation>
    <scope>NUCLEOTIDE SEQUENCE [LARGE SCALE GENOMIC DNA]</scope>
    <source>
        <strain evidence="22">r\B97-61/B2</strain>
    </source>
</reference>
<keyword evidence="12" id="KW-0472">Membrane</keyword>
<feature type="region of interest" description="Disordered" evidence="19">
    <location>
        <begin position="591"/>
        <end position="615"/>
    </location>
</feature>
<evidence type="ECO:0000256" key="4">
    <source>
        <dbReference type="ARBA" id="ARBA00022536"/>
    </source>
</evidence>
<dbReference type="GO" id="GO:0016020">
    <property type="term" value="C:membrane"/>
    <property type="evidence" value="ECO:0007669"/>
    <property type="project" value="UniProtKB-SubCell"/>
</dbReference>
<dbReference type="PANTHER" id="PTHR27009">
    <property type="entry name" value="RUST RESISTANCE KINASE LR10-RELATED"/>
    <property type="match status" value="1"/>
</dbReference>
<dbReference type="Gramene" id="Tc05v2_t016690.1">
    <property type="protein sequence ID" value="Tc05v2_p016690.1"/>
    <property type="gene ID" value="Tc05v2_g016690"/>
</dbReference>
<evidence type="ECO:0000256" key="8">
    <source>
        <dbReference type="ARBA" id="ARBA00022741"/>
    </source>
</evidence>